<dbReference type="PANTHER" id="PTHR43312">
    <property type="entry name" value="D-THREO-ALDOSE 1-DEHYDROGENASE"/>
    <property type="match status" value="1"/>
</dbReference>
<dbReference type="STRING" id="402384.HM131_10150"/>
<evidence type="ECO:0000313" key="2">
    <source>
        <dbReference type="EMBL" id="ARI77175.1"/>
    </source>
</evidence>
<dbReference type="PANTHER" id="PTHR43312:SF1">
    <property type="entry name" value="NADP-DEPENDENT OXIDOREDUCTASE DOMAIN-CONTAINING PROTEIN"/>
    <property type="match status" value="1"/>
</dbReference>
<evidence type="ECO:0000259" key="1">
    <source>
        <dbReference type="Pfam" id="PF00248"/>
    </source>
</evidence>
<sequence>MNKRQLGHSELFVSEISLGCMSLGTDRDKAKYIIERALDAGINYLDTADLYDFGTNEKIVGEAIKGRREDIILGTKVGNNFTPGQEGWTWDPSKKHIKRGVKDSLQRLSTDYIDLYQLHGGTIDDPIEETIEAFEDLKQEGLIREYGISSIRPNVIRRFVEKSNIASVMMQYNALDRRPEEEILDLLSDNNIGVLARGPLAKGMLSSNGHKKSQEKAQNGFLEYSYEEIQSITRKWQDYGSEDRTPTALALQYVLHHPAMASAVFGASSLEQLEENLTYLKAAPLTEQIFGEIQTMTSPITYQKHR</sequence>
<dbReference type="Pfam" id="PF00248">
    <property type="entry name" value="Aldo_ket_red"/>
    <property type="match status" value="1"/>
</dbReference>
<name>A0A1W5ZV69_9BACI</name>
<reference evidence="2 3" key="1">
    <citation type="submission" date="2017-04" db="EMBL/GenBank/DDBJ databases">
        <title>The whole genome sequencing and assembly of Halobacillus mangrovi strain.</title>
        <authorList>
            <person name="Lee S.-J."/>
            <person name="Park M.-K."/>
            <person name="Kim J.-Y."/>
            <person name="Lee Y.-J."/>
            <person name="Yi H."/>
            <person name="Bahn Y.-S."/>
            <person name="Kim J.F."/>
            <person name="Lee D.-W."/>
        </authorList>
    </citation>
    <scope>NUCLEOTIDE SEQUENCE [LARGE SCALE GENOMIC DNA]</scope>
    <source>
        <strain evidence="2 3">KTB 131</strain>
    </source>
</reference>
<proteinExistence type="predicted"/>
<dbReference type="AlphaFoldDB" id="A0A1W5ZV69"/>
<dbReference type="InterPro" id="IPR053135">
    <property type="entry name" value="AKR2_Oxidoreductase"/>
</dbReference>
<dbReference type="PRINTS" id="PR00069">
    <property type="entry name" value="ALDKETRDTASE"/>
</dbReference>
<protein>
    <submittedName>
        <fullName evidence="2">Oxidoreductase</fullName>
    </submittedName>
</protein>
<gene>
    <name evidence="2" type="ORF">HM131_10150</name>
</gene>
<dbReference type="OrthoDB" id="9773828at2"/>
<evidence type="ECO:0000313" key="3">
    <source>
        <dbReference type="Proteomes" id="UP000192527"/>
    </source>
</evidence>
<organism evidence="2 3">
    <name type="scientific">Halobacillus mangrovi</name>
    <dbReference type="NCBI Taxonomy" id="402384"/>
    <lineage>
        <taxon>Bacteria</taxon>
        <taxon>Bacillati</taxon>
        <taxon>Bacillota</taxon>
        <taxon>Bacilli</taxon>
        <taxon>Bacillales</taxon>
        <taxon>Bacillaceae</taxon>
        <taxon>Halobacillus</taxon>
    </lineage>
</organism>
<dbReference type="Gene3D" id="3.20.20.100">
    <property type="entry name" value="NADP-dependent oxidoreductase domain"/>
    <property type="match status" value="1"/>
</dbReference>
<dbReference type="Proteomes" id="UP000192527">
    <property type="component" value="Chromosome"/>
</dbReference>
<dbReference type="InterPro" id="IPR036812">
    <property type="entry name" value="NAD(P)_OxRdtase_dom_sf"/>
</dbReference>
<dbReference type="SUPFAM" id="SSF51430">
    <property type="entry name" value="NAD(P)-linked oxidoreductase"/>
    <property type="match status" value="1"/>
</dbReference>
<dbReference type="EMBL" id="CP020772">
    <property type="protein sequence ID" value="ARI77175.1"/>
    <property type="molecule type" value="Genomic_DNA"/>
</dbReference>
<dbReference type="InterPro" id="IPR020471">
    <property type="entry name" value="AKR"/>
</dbReference>
<keyword evidence="3" id="KW-1185">Reference proteome</keyword>
<dbReference type="KEGG" id="hmn:HM131_10150"/>
<dbReference type="RefSeq" id="WP_085029647.1">
    <property type="nucleotide sequence ID" value="NZ_CP020772.1"/>
</dbReference>
<dbReference type="GO" id="GO:0016491">
    <property type="term" value="F:oxidoreductase activity"/>
    <property type="evidence" value="ECO:0007669"/>
    <property type="project" value="InterPro"/>
</dbReference>
<accession>A0A1W5ZV69</accession>
<dbReference type="CDD" id="cd19086">
    <property type="entry name" value="AKR_AKR11C1"/>
    <property type="match status" value="1"/>
</dbReference>
<dbReference type="InterPro" id="IPR023210">
    <property type="entry name" value="NADP_OxRdtase_dom"/>
</dbReference>
<feature type="domain" description="NADP-dependent oxidoreductase" evidence="1">
    <location>
        <begin position="15"/>
        <end position="294"/>
    </location>
</feature>